<dbReference type="Gene3D" id="3.55.40.10">
    <property type="entry name" value="minor pseudopilin epsh domain"/>
    <property type="match status" value="1"/>
</dbReference>
<evidence type="ECO:0000259" key="11">
    <source>
        <dbReference type="Pfam" id="PF12019"/>
    </source>
</evidence>
<dbReference type="GO" id="GO:0005886">
    <property type="term" value="C:plasma membrane"/>
    <property type="evidence" value="ECO:0007669"/>
    <property type="project" value="UniProtKB-SubCell"/>
</dbReference>
<feature type="domain" description="General secretion pathway GspH" evidence="11">
    <location>
        <begin position="41"/>
        <end position="146"/>
    </location>
</feature>
<dbReference type="Proteomes" id="UP000076857">
    <property type="component" value="Chromosome"/>
</dbReference>
<dbReference type="InterPro" id="IPR022346">
    <property type="entry name" value="T2SS_GspH"/>
</dbReference>
<dbReference type="AlphaFoldDB" id="A0AAP9SNC9"/>
<evidence type="ECO:0000313" key="13">
    <source>
        <dbReference type="Proteomes" id="UP000076857"/>
    </source>
</evidence>
<keyword evidence="7" id="KW-1133">Transmembrane helix</keyword>
<evidence type="ECO:0000256" key="7">
    <source>
        <dbReference type="ARBA" id="ARBA00022989"/>
    </source>
</evidence>
<keyword evidence="6" id="KW-0812">Transmembrane</keyword>
<evidence type="ECO:0000256" key="6">
    <source>
        <dbReference type="ARBA" id="ARBA00022692"/>
    </source>
</evidence>
<dbReference type="GO" id="GO:0015627">
    <property type="term" value="C:type II protein secretion system complex"/>
    <property type="evidence" value="ECO:0007669"/>
    <property type="project" value="InterPro"/>
</dbReference>
<sequence length="163" mass="18030">MKQRGVTLIQMLSALAIAVLLTQLGMPAYARMSDDLHRAAAARDLAQALRSARSHAMLQSQPVLVQALDGNWGNGWRVVLEHNQQLLREQRLSRPLKITSNRGEQFKFSALGVPMTLNSSWLGTTLEVCERSSASSRYQVVLASTGRVRLLAEDRNNTRCAST</sequence>
<evidence type="ECO:0000256" key="3">
    <source>
        <dbReference type="ARBA" id="ARBA00022475"/>
    </source>
</evidence>
<dbReference type="InterPro" id="IPR045584">
    <property type="entry name" value="Pilin-like"/>
</dbReference>
<proteinExistence type="inferred from homology"/>
<comment type="subcellular location">
    <subcellularLocation>
        <location evidence="1">Cell inner membrane</location>
        <topology evidence="1">Single-pass membrane protein</topology>
    </subcellularLocation>
</comment>
<dbReference type="GO" id="GO:0015628">
    <property type="term" value="P:protein secretion by the type II secretion system"/>
    <property type="evidence" value="ECO:0007669"/>
    <property type="project" value="InterPro"/>
</dbReference>
<reference evidence="12 13" key="1">
    <citation type="submission" date="2016-04" db="EMBL/GenBank/DDBJ databases">
        <authorList>
            <person name="Qiu J."/>
        </authorList>
    </citation>
    <scope>NUCLEOTIDE SEQUENCE [LARGE SCALE GENOMIC DNA]</scope>
    <source>
        <strain evidence="12 13">JQ581</strain>
    </source>
</reference>
<dbReference type="Pfam" id="PF12019">
    <property type="entry name" value="GspH"/>
    <property type="match status" value="1"/>
</dbReference>
<evidence type="ECO:0000256" key="1">
    <source>
        <dbReference type="ARBA" id="ARBA00004377"/>
    </source>
</evidence>
<name>A0AAP9SNC9_PSEPU</name>
<evidence type="ECO:0000313" key="12">
    <source>
        <dbReference type="EMBL" id="QJQ08560.1"/>
    </source>
</evidence>
<keyword evidence="5" id="KW-0997">Cell inner membrane</keyword>
<keyword evidence="8" id="KW-0472">Membrane</keyword>
<dbReference type="EMBL" id="CP050951">
    <property type="protein sequence ID" value="QJQ08560.1"/>
    <property type="molecule type" value="Genomic_DNA"/>
</dbReference>
<evidence type="ECO:0000256" key="5">
    <source>
        <dbReference type="ARBA" id="ARBA00022519"/>
    </source>
</evidence>
<evidence type="ECO:0000256" key="4">
    <source>
        <dbReference type="ARBA" id="ARBA00022481"/>
    </source>
</evidence>
<dbReference type="RefSeq" id="WP_063425460.1">
    <property type="nucleotide sequence ID" value="NZ_CP050951.1"/>
</dbReference>
<dbReference type="SUPFAM" id="SSF54523">
    <property type="entry name" value="Pili subunits"/>
    <property type="match status" value="1"/>
</dbReference>
<comment type="similarity">
    <text evidence="9">Belongs to the GSP H family.</text>
</comment>
<keyword evidence="4" id="KW-0488">Methylation</keyword>
<evidence type="ECO:0000256" key="10">
    <source>
        <dbReference type="ARBA" id="ARBA00030775"/>
    </source>
</evidence>
<evidence type="ECO:0000256" key="2">
    <source>
        <dbReference type="ARBA" id="ARBA00021549"/>
    </source>
</evidence>
<reference evidence="12 13" key="2">
    <citation type="submission" date="2020-04" db="EMBL/GenBank/DDBJ databases">
        <title>Complete genome sequence of Pseudomonas putida strain JQ581.</title>
        <authorList>
            <person name="Mu Y."/>
        </authorList>
    </citation>
    <scope>NUCLEOTIDE SEQUENCE [LARGE SCALE GENOMIC DNA]</scope>
    <source>
        <strain evidence="12 13">JQ581</strain>
    </source>
</reference>
<evidence type="ECO:0000256" key="9">
    <source>
        <dbReference type="ARBA" id="ARBA00025772"/>
    </source>
</evidence>
<gene>
    <name evidence="12" type="ORF">A3L25_003715</name>
</gene>
<evidence type="ECO:0000256" key="8">
    <source>
        <dbReference type="ARBA" id="ARBA00023136"/>
    </source>
</evidence>
<organism evidence="12 13">
    <name type="scientific">Pseudomonas putida</name>
    <name type="common">Arthrobacter siderocapsulatus</name>
    <dbReference type="NCBI Taxonomy" id="303"/>
    <lineage>
        <taxon>Bacteria</taxon>
        <taxon>Pseudomonadati</taxon>
        <taxon>Pseudomonadota</taxon>
        <taxon>Gammaproteobacteria</taxon>
        <taxon>Pseudomonadales</taxon>
        <taxon>Pseudomonadaceae</taxon>
        <taxon>Pseudomonas</taxon>
    </lineage>
</organism>
<keyword evidence="3" id="KW-1003">Cell membrane</keyword>
<accession>A0AAP9SNC9</accession>
<protein>
    <recommendedName>
        <fullName evidence="2">Type II secretion system protein H</fullName>
    </recommendedName>
    <alternativeName>
        <fullName evidence="10">General secretion pathway protein H</fullName>
    </alternativeName>
</protein>